<name>A0A2T3G4P8_9FIRM</name>
<dbReference type="NCBIfam" id="NF040982">
    <property type="entry name" value="ComGD"/>
    <property type="match status" value="1"/>
</dbReference>
<accession>A0A2T3G4P8</accession>
<evidence type="ECO:0000256" key="1">
    <source>
        <dbReference type="SAM" id="Phobius"/>
    </source>
</evidence>
<dbReference type="SUPFAM" id="SSF54523">
    <property type="entry name" value="Pili subunits"/>
    <property type="match status" value="1"/>
</dbReference>
<dbReference type="Pfam" id="PF07963">
    <property type="entry name" value="N_methyl"/>
    <property type="match status" value="1"/>
</dbReference>
<dbReference type="EMBL" id="PYLQ01000004">
    <property type="protein sequence ID" value="PST42525.1"/>
    <property type="molecule type" value="Genomic_DNA"/>
</dbReference>
<sequence length="139" mass="16191">MVKPMFQNKGFTLIEMLLVISIILTLSVLSFPFMNTKTIYITDECVKKQIEMIINQAKSKAIISHEKVSLIVSKQEISFIDHQKKYRVVLPNNYFFNNIKEIYFNKDGNINQANHIDLIAPKKKYTLIFHLGAGDYEFK</sequence>
<keyword evidence="1" id="KW-0472">Membrane</keyword>
<dbReference type="InterPro" id="IPR045584">
    <property type="entry name" value="Pilin-like"/>
</dbReference>
<dbReference type="InterPro" id="IPR012902">
    <property type="entry name" value="N_methyl_site"/>
</dbReference>
<dbReference type="InterPro" id="IPR016785">
    <property type="entry name" value="ComGD"/>
</dbReference>
<comment type="caution">
    <text evidence="2">The sequence shown here is derived from an EMBL/GenBank/DDBJ whole genome shotgun (WGS) entry which is preliminary data.</text>
</comment>
<gene>
    <name evidence="2" type="ORF">C7U54_04445</name>
</gene>
<protein>
    <recommendedName>
        <fullName evidence="4">Prepilin-type cleavage/methylation domain-containing protein</fullName>
    </recommendedName>
</protein>
<keyword evidence="1" id="KW-1133">Transmembrane helix</keyword>
<dbReference type="GO" id="GO:0030420">
    <property type="term" value="P:establishment of competence for transformation"/>
    <property type="evidence" value="ECO:0007669"/>
    <property type="project" value="InterPro"/>
</dbReference>
<feature type="transmembrane region" description="Helical" evidence="1">
    <location>
        <begin position="12"/>
        <end position="34"/>
    </location>
</feature>
<evidence type="ECO:0008006" key="4">
    <source>
        <dbReference type="Google" id="ProtNLM"/>
    </source>
</evidence>
<evidence type="ECO:0000313" key="3">
    <source>
        <dbReference type="Proteomes" id="UP000240974"/>
    </source>
</evidence>
<dbReference type="PIRSF" id="PIRSF021292">
    <property type="entry name" value="Competence_ComGD"/>
    <property type="match status" value="1"/>
</dbReference>
<reference evidence="2 3" key="1">
    <citation type="journal article" date="2019" name="Int. J. Syst. Evol. Microbiol.">
        <title>Faecalibacillus intestinalis gen. nov., sp. nov. and Faecalibacillus faecis sp. nov., isolated from human faeces.</title>
        <authorList>
            <person name="Seo B."/>
            <person name="Jeon K."/>
            <person name="Baek I."/>
            <person name="Lee Y.M."/>
            <person name="Baek K."/>
            <person name="Ko G."/>
        </authorList>
    </citation>
    <scope>NUCLEOTIDE SEQUENCE [LARGE SCALE GENOMIC DNA]</scope>
    <source>
        <strain evidence="2 3">SNUG30099</strain>
    </source>
</reference>
<dbReference type="Proteomes" id="UP000240974">
    <property type="component" value="Unassembled WGS sequence"/>
</dbReference>
<organism evidence="2 3">
    <name type="scientific">Faecalibacillus intestinalis</name>
    <dbReference type="NCBI Taxonomy" id="1982626"/>
    <lineage>
        <taxon>Bacteria</taxon>
        <taxon>Bacillati</taxon>
        <taxon>Bacillota</taxon>
        <taxon>Erysipelotrichia</taxon>
        <taxon>Erysipelotrichales</taxon>
        <taxon>Coprobacillaceae</taxon>
        <taxon>Faecalibacillus</taxon>
    </lineage>
</organism>
<dbReference type="PROSITE" id="PS00409">
    <property type="entry name" value="PROKAR_NTER_METHYL"/>
    <property type="match status" value="1"/>
</dbReference>
<keyword evidence="1" id="KW-0812">Transmembrane</keyword>
<dbReference type="NCBIfam" id="TIGR02532">
    <property type="entry name" value="IV_pilin_GFxxxE"/>
    <property type="match status" value="1"/>
</dbReference>
<proteinExistence type="predicted"/>
<keyword evidence="3" id="KW-1185">Reference proteome</keyword>
<evidence type="ECO:0000313" key="2">
    <source>
        <dbReference type="EMBL" id="PST42525.1"/>
    </source>
</evidence>
<dbReference type="AlphaFoldDB" id="A0A2T3G4P8"/>